<organism evidence="1 2">
    <name type="scientific">SAR86 cluster bacterium</name>
    <dbReference type="NCBI Taxonomy" id="2030880"/>
    <lineage>
        <taxon>Bacteria</taxon>
        <taxon>Pseudomonadati</taxon>
        <taxon>Pseudomonadota</taxon>
        <taxon>Gammaproteobacteria</taxon>
        <taxon>SAR86 cluster</taxon>
    </lineage>
</organism>
<proteinExistence type="predicted"/>
<protein>
    <submittedName>
        <fullName evidence="1">Uncharacterized protein</fullName>
    </submittedName>
</protein>
<name>A0A973A9Y5_9GAMM</name>
<dbReference type="AlphaFoldDB" id="A0A973A9Y5"/>
<accession>A0A973A9Y5</accession>
<evidence type="ECO:0000313" key="1">
    <source>
        <dbReference type="EMBL" id="NQV65957.1"/>
    </source>
</evidence>
<sequence>MSINGDWKVTMNSPMGAQDATLSLAADGTALSGKIVSSQGTQDFTGGSVDGSSLAWKVKMTQPMPMELDFSATVEGDGISGNAKLGMFGNATFSGTRV</sequence>
<gene>
    <name evidence="1" type="ORF">HQ497_11400</name>
</gene>
<reference evidence="1" key="1">
    <citation type="submission" date="2020-05" db="EMBL/GenBank/DDBJ databases">
        <title>Sulfur intermediates as new biogeochemical hubs in an aquatic model microbial ecosystem.</title>
        <authorList>
            <person name="Vigneron A."/>
        </authorList>
    </citation>
    <scope>NUCLEOTIDE SEQUENCE</scope>
    <source>
        <strain evidence="1">Bin.250</strain>
    </source>
</reference>
<evidence type="ECO:0000313" key="2">
    <source>
        <dbReference type="Proteomes" id="UP000754644"/>
    </source>
</evidence>
<comment type="caution">
    <text evidence="1">The sequence shown here is derived from an EMBL/GenBank/DDBJ whole genome shotgun (WGS) entry which is preliminary data.</text>
</comment>
<dbReference type="EMBL" id="JABMOJ010000432">
    <property type="protein sequence ID" value="NQV65957.1"/>
    <property type="molecule type" value="Genomic_DNA"/>
</dbReference>
<dbReference type="Proteomes" id="UP000754644">
    <property type="component" value="Unassembled WGS sequence"/>
</dbReference>